<protein>
    <submittedName>
        <fullName evidence="5">Putative transcriptional regulator yvhJ</fullName>
    </submittedName>
</protein>
<dbReference type="AlphaFoldDB" id="A0A239U0M7"/>
<evidence type="ECO:0000256" key="1">
    <source>
        <dbReference type="ARBA" id="ARBA00006068"/>
    </source>
</evidence>
<dbReference type="PANTHER" id="PTHR33392:SF6">
    <property type="entry name" value="POLYISOPRENYL-TEICHOIC ACID--PEPTIDOGLYCAN TEICHOIC ACID TRANSFERASE TAGU"/>
    <property type="match status" value="1"/>
</dbReference>
<dbReference type="InterPro" id="IPR004474">
    <property type="entry name" value="LytR_CpsA_psr"/>
</dbReference>
<dbReference type="InterPro" id="IPR050922">
    <property type="entry name" value="LytR/CpsA/Psr_CW_biosynth"/>
</dbReference>
<evidence type="ECO:0000259" key="4">
    <source>
        <dbReference type="Pfam" id="PF03816"/>
    </source>
</evidence>
<dbReference type="GeneID" id="78507639"/>
<proteinExistence type="inferred from homology"/>
<dbReference type="Gene3D" id="3.40.630.190">
    <property type="entry name" value="LCP protein"/>
    <property type="match status" value="1"/>
</dbReference>
<keyword evidence="6" id="KW-1185">Reference proteome</keyword>
<evidence type="ECO:0000256" key="3">
    <source>
        <dbReference type="SAM" id="Phobius"/>
    </source>
</evidence>
<dbReference type="eggNOG" id="COG1316">
    <property type="taxonomic scope" value="Bacteria"/>
</dbReference>
<feature type="region of interest" description="Disordered" evidence="2">
    <location>
        <begin position="318"/>
        <end position="427"/>
    </location>
</feature>
<feature type="compositionally biased region" description="Polar residues" evidence="2">
    <location>
        <begin position="390"/>
        <end position="420"/>
    </location>
</feature>
<evidence type="ECO:0000256" key="2">
    <source>
        <dbReference type="SAM" id="MobiDB-lite"/>
    </source>
</evidence>
<evidence type="ECO:0000313" key="6">
    <source>
        <dbReference type="Proteomes" id="UP000215383"/>
    </source>
</evidence>
<dbReference type="Pfam" id="PF03816">
    <property type="entry name" value="LytR_cpsA_psr"/>
    <property type="match status" value="1"/>
</dbReference>
<feature type="compositionally biased region" description="Basic and acidic residues" evidence="2">
    <location>
        <begin position="376"/>
        <end position="388"/>
    </location>
</feature>
<dbReference type="PANTHER" id="PTHR33392">
    <property type="entry name" value="POLYISOPRENYL-TEICHOIC ACID--PEPTIDOGLYCAN TEICHOIC ACID TRANSFERASE TAGU"/>
    <property type="match status" value="1"/>
</dbReference>
<organism evidence="5 6">
    <name type="scientific">Megamonas hypermegale</name>
    <dbReference type="NCBI Taxonomy" id="158847"/>
    <lineage>
        <taxon>Bacteria</taxon>
        <taxon>Bacillati</taxon>
        <taxon>Bacillota</taxon>
        <taxon>Negativicutes</taxon>
        <taxon>Selenomonadales</taxon>
        <taxon>Selenomonadaceae</taxon>
        <taxon>Megamonas</taxon>
    </lineage>
</organism>
<dbReference type="RefSeq" id="WP_051177646.1">
    <property type="nucleotide sequence ID" value="NZ_LT906446.1"/>
</dbReference>
<feature type="domain" description="Cell envelope-related transcriptional attenuator" evidence="4">
    <location>
        <begin position="78"/>
        <end position="226"/>
    </location>
</feature>
<evidence type="ECO:0000313" key="5">
    <source>
        <dbReference type="EMBL" id="SNV02634.1"/>
    </source>
</evidence>
<dbReference type="NCBIfam" id="TIGR00350">
    <property type="entry name" value="lytR_cpsA_psr"/>
    <property type="match status" value="1"/>
</dbReference>
<dbReference type="Proteomes" id="UP000215383">
    <property type="component" value="Chromosome 1"/>
</dbReference>
<keyword evidence="3" id="KW-0812">Transmembrane</keyword>
<reference evidence="5 6" key="1">
    <citation type="submission" date="2017-06" db="EMBL/GenBank/DDBJ databases">
        <authorList>
            <consortium name="Pathogen Informatics"/>
        </authorList>
    </citation>
    <scope>NUCLEOTIDE SEQUENCE [LARGE SCALE GENOMIC DNA]</scope>
    <source>
        <strain evidence="5 6">NCTC10570</strain>
    </source>
</reference>
<sequence length="427" mass="48818">MYRREDVKKKKKTSYWKYLLILILVFVLSGIGGAYFANALVDNKPMYSDAEKDGLLVAKDKATVMIMGVDKRNDDVGRSDTLMVATLDPDKNQAALLSIPRDTRVKIKGHGYDKINAAYAYGDRKLSQQTVESLLGIKIDHYIVIDVHGFTKIIDALGGIDIDVEKRMYYEDPWDDDGGLYIDLQPGMQHMDGKTAVTYVRYRDEEGDIGRIRRQQKFMKAVMDKLVSPTIIPRLPSIVSAMYDAVETDMSISELLSFLGTLQEAKNNGLKSEMLPGKPVYIDEISYWIPDISKIRQILANTLGIKMNNALTNSIEDDEQEYRESMPKNAVEIPESQHIKNEIERERNERRQNMSQEREDAQRYRARQATEDYEEGYNRRTQELRETENSESTQTTAPKSTDRQTQSDTPAKNTETPDMNNHSEGKN</sequence>
<feature type="transmembrane region" description="Helical" evidence="3">
    <location>
        <begin position="18"/>
        <end position="37"/>
    </location>
</feature>
<accession>A0A239U0M7</accession>
<gene>
    <name evidence="5" type="primary">yvhJ_2</name>
    <name evidence="5" type="ORF">SAMEA4364220_01645</name>
</gene>
<comment type="similarity">
    <text evidence="1">Belongs to the LytR/CpsA/Psr (LCP) family.</text>
</comment>
<dbReference type="EMBL" id="LT906446">
    <property type="protein sequence ID" value="SNV02634.1"/>
    <property type="molecule type" value="Genomic_DNA"/>
</dbReference>
<keyword evidence="3" id="KW-1133">Transmembrane helix</keyword>
<keyword evidence="3" id="KW-0472">Membrane</keyword>
<name>A0A239U0M7_9FIRM</name>
<feature type="compositionally biased region" description="Basic and acidic residues" evidence="2">
    <location>
        <begin position="335"/>
        <end position="363"/>
    </location>
</feature>